<sequence length="71" mass="8458">MGKQEIFIGVESVPVEETLQINRTATNKEYEVWKIMKRMRRGVKYEFLLRWKGFPSLLILGKRKKTSIPIF</sequence>
<proteinExistence type="predicted"/>
<dbReference type="Proteomes" id="UP001347796">
    <property type="component" value="Unassembled WGS sequence"/>
</dbReference>
<name>A0AAN8JW63_PATCE</name>
<protein>
    <recommendedName>
        <fullName evidence="3">Chromo domain-containing protein</fullName>
    </recommendedName>
</protein>
<evidence type="ECO:0000313" key="2">
    <source>
        <dbReference type="Proteomes" id="UP001347796"/>
    </source>
</evidence>
<comment type="caution">
    <text evidence="1">The sequence shown here is derived from an EMBL/GenBank/DDBJ whole genome shotgun (WGS) entry which is preliminary data.</text>
</comment>
<dbReference type="Gene3D" id="2.40.50.40">
    <property type="match status" value="1"/>
</dbReference>
<organism evidence="1 2">
    <name type="scientific">Patella caerulea</name>
    <name type="common">Rayed Mediterranean limpet</name>
    <dbReference type="NCBI Taxonomy" id="87958"/>
    <lineage>
        <taxon>Eukaryota</taxon>
        <taxon>Metazoa</taxon>
        <taxon>Spiralia</taxon>
        <taxon>Lophotrochozoa</taxon>
        <taxon>Mollusca</taxon>
        <taxon>Gastropoda</taxon>
        <taxon>Patellogastropoda</taxon>
        <taxon>Patelloidea</taxon>
        <taxon>Patellidae</taxon>
        <taxon>Patella</taxon>
    </lineage>
</organism>
<dbReference type="InterPro" id="IPR016197">
    <property type="entry name" value="Chromo-like_dom_sf"/>
</dbReference>
<accession>A0AAN8JW63</accession>
<dbReference type="AlphaFoldDB" id="A0AAN8JW63"/>
<dbReference type="SUPFAM" id="SSF54160">
    <property type="entry name" value="Chromo domain-like"/>
    <property type="match status" value="1"/>
</dbReference>
<keyword evidence="2" id="KW-1185">Reference proteome</keyword>
<evidence type="ECO:0000313" key="1">
    <source>
        <dbReference type="EMBL" id="KAK6181953.1"/>
    </source>
</evidence>
<reference evidence="1 2" key="1">
    <citation type="submission" date="2024-01" db="EMBL/GenBank/DDBJ databases">
        <title>The genome of the rayed Mediterranean limpet Patella caerulea (Linnaeus, 1758).</title>
        <authorList>
            <person name="Anh-Thu Weber A."/>
            <person name="Halstead-Nussloch G."/>
        </authorList>
    </citation>
    <scope>NUCLEOTIDE SEQUENCE [LARGE SCALE GENOMIC DNA]</scope>
    <source>
        <strain evidence="1">AATW-2023a</strain>
        <tissue evidence="1">Whole specimen</tissue>
    </source>
</reference>
<gene>
    <name evidence="1" type="ORF">SNE40_009729</name>
</gene>
<evidence type="ECO:0008006" key="3">
    <source>
        <dbReference type="Google" id="ProtNLM"/>
    </source>
</evidence>
<dbReference type="EMBL" id="JAZGQO010000007">
    <property type="protein sequence ID" value="KAK6181953.1"/>
    <property type="molecule type" value="Genomic_DNA"/>
</dbReference>